<dbReference type="InterPro" id="IPR055060">
    <property type="entry name" value="ACOX_C_alpha1"/>
</dbReference>
<evidence type="ECO:0000256" key="7">
    <source>
        <dbReference type="ARBA" id="ARBA00022832"/>
    </source>
</evidence>
<protein>
    <recommendedName>
        <fullName evidence="11">Acyl-coenzyme A oxidase</fullName>
    </recommendedName>
</protein>
<dbReference type="GO" id="GO:0016402">
    <property type="term" value="F:pristanoyl-CoA oxidase activity"/>
    <property type="evidence" value="ECO:0007669"/>
    <property type="project" value="TreeGrafter"/>
</dbReference>
<dbReference type="PIRSF" id="PIRSF000168">
    <property type="entry name" value="Acyl-CoA_oxidase"/>
    <property type="match status" value="1"/>
</dbReference>
<organism evidence="16 17">
    <name type="scientific">Aquatica leii</name>
    <dbReference type="NCBI Taxonomy" id="1421715"/>
    <lineage>
        <taxon>Eukaryota</taxon>
        <taxon>Metazoa</taxon>
        <taxon>Ecdysozoa</taxon>
        <taxon>Arthropoda</taxon>
        <taxon>Hexapoda</taxon>
        <taxon>Insecta</taxon>
        <taxon>Pterygota</taxon>
        <taxon>Neoptera</taxon>
        <taxon>Endopterygota</taxon>
        <taxon>Coleoptera</taxon>
        <taxon>Polyphaga</taxon>
        <taxon>Elateriformia</taxon>
        <taxon>Elateroidea</taxon>
        <taxon>Lampyridae</taxon>
        <taxon>Luciolinae</taxon>
        <taxon>Aquatica</taxon>
    </lineage>
</organism>
<dbReference type="PANTHER" id="PTHR10909">
    <property type="entry name" value="ELECTRON TRANSPORT OXIDOREDUCTASE"/>
    <property type="match status" value="1"/>
</dbReference>
<dbReference type="Proteomes" id="UP001353858">
    <property type="component" value="Unassembled WGS sequence"/>
</dbReference>
<dbReference type="InterPro" id="IPR002655">
    <property type="entry name" value="Acyl-CoA_oxidase_C"/>
</dbReference>
<dbReference type="GO" id="GO:0071949">
    <property type="term" value="F:FAD binding"/>
    <property type="evidence" value="ECO:0007669"/>
    <property type="project" value="InterPro"/>
</dbReference>
<comment type="subcellular location">
    <subcellularLocation>
        <location evidence="2">Peroxisome</location>
    </subcellularLocation>
</comment>
<dbReference type="FunFam" id="1.20.140.10:FF:000007">
    <property type="entry name" value="Acyl-coenzyme A oxidase"/>
    <property type="match status" value="1"/>
</dbReference>
<evidence type="ECO:0000256" key="10">
    <source>
        <dbReference type="ARBA" id="ARBA00023140"/>
    </source>
</evidence>
<evidence type="ECO:0000256" key="11">
    <source>
        <dbReference type="PIRNR" id="PIRNR000168"/>
    </source>
</evidence>
<evidence type="ECO:0000259" key="15">
    <source>
        <dbReference type="Pfam" id="PF22924"/>
    </source>
</evidence>
<proteinExistence type="inferred from homology"/>
<feature type="domain" description="Acyl-CoA oxidase C-alpha1" evidence="15">
    <location>
        <begin position="309"/>
        <end position="459"/>
    </location>
</feature>
<dbReference type="SUPFAM" id="SSF56645">
    <property type="entry name" value="Acyl-CoA dehydrogenase NM domain-like"/>
    <property type="match status" value="1"/>
</dbReference>
<evidence type="ECO:0000256" key="2">
    <source>
        <dbReference type="ARBA" id="ARBA00004275"/>
    </source>
</evidence>
<dbReference type="SUPFAM" id="SSF47203">
    <property type="entry name" value="Acyl-CoA dehydrogenase C-terminal domain-like"/>
    <property type="match status" value="2"/>
</dbReference>
<feature type="active site" description="Proton acceptor" evidence="12">
    <location>
        <position position="444"/>
    </location>
</feature>
<evidence type="ECO:0000313" key="16">
    <source>
        <dbReference type="EMBL" id="KAK4878436.1"/>
    </source>
</evidence>
<dbReference type="Gene3D" id="1.20.140.10">
    <property type="entry name" value="Butyryl-CoA Dehydrogenase, subunit A, domain 3"/>
    <property type="match status" value="2"/>
</dbReference>
<dbReference type="GO" id="GO:0033540">
    <property type="term" value="P:fatty acid beta-oxidation using acyl-CoA oxidase"/>
    <property type="evidence" value="ECO:0007669"/>
    <property type="project" value="TreeGrafter"/>
</dbReference>
<dbReference type="AlphaFoldDB" id="A0AAN7PAN9"/>
<dbReference type="InterPro" id="IPR036250">
    <property type="entry name" value="AcylCo_DH-like_C"/>
</dbReference>
<comment type="similarity">
    <text evidence="4 11">Belongs to the acyl-CoA oxidase family.</text>
</comment>
<name>A0AAN7PAN9_9COLE</name>
<evidence type="ECO:0000313" key="17">
    <source>
        <dbReference type="Proteomes" id="UP001353858"/>
    </source>
</evidence>
<dbReference type="GO" id="GO:0055088">
    <property type="term" value="P:lipid homeostasis"/>
    <property type="evidence" value="ECO:0007669"/>
    <property type="project" value="TreeGrafter"/>
</dbReference>
<evidence type="ECO:0000256" key="5">
    <source>
        <dbReference type="ARBA" id="ARBA00022630"/>
    </source>
</evidence>
<keyword evidence="7" id="KW-0276">Fatty acid metabolism</keyword>
<evidence type="ECO:0000256" key="8">
    <source>
        <dbReference type="ARBA" id="ARBA00023002"/>
    </source>
</evidence>
<keyword evidence="6 11" id="KW-0274">FAD</keyword>
<dbReference type="Pfam" id="PF22924">
    <property type="entry name" value="ACOX_C_alpha1"/>
    <property type="match status" value="1"/>
</dbReference>
<keyword evidence="10" id="KW-0576">Peroxisome</keyword>
<dbReference type="EMBL" id="JARPUR010000004">
    <property type="protein sequence ID" value="KAK4878436.1"/>
    <property type="molecule type" value="Genomic_DNA"/>
</dbReference>
<keyword evidence="9" id="KW-0443">Lipid metabolism</keyword>
<comment type="caution">
    <text evidence="16">The sequence shown here is derived from an EMBL/GenBank/DDBJ whole genome shotgun (WGS) entry which is preliminary data.</text>
</comment>
<keyword evidence="5 11" id="KW-0285">Flavoprotein</keyword>
<evidence type="ECO:0000256" key="6">
    <source>
        <dbReference type="ARBA" id="ARBA00022827"/>
    </source>
</evidence>
<keyword evidence="17" id="KW-1185">Reference proteome</keyword>
<sequence length="682" mass="77146">MGDLPYGPLTKYRDFATFDWKKMKNFVTTTDVLKFEKVLHDEMLKHPLLYQQQLVTPSLKEQRIITAQKLKVLYQIVEKMMNGKAFKSLEMLSFVNAVFALDVSLGLKYVVNSSMFAGGVLRMGTERHKEIAEQALRGEIYGCVCFSEVAHGTNAQGLRTTATYDLKRKQFILHTPDFEAAKCYICFGMLPLYVLCVNSKRILGKSAEYGIVYANLILPGGENRGIHAFLVKIHDTNLKPYLGITTADLGEKIGANGVDNAIIIFNQYPVPRESLLNQVGDVTEDGKYIANLNNSKEIYQINLKGFSESRVRVLAMTTSYLVKSLTIAIRYAAVRKQFSPSDGQDEVSIIEYQTHQYRLFPYLAMAYVSKIFCQYVFKNVYGMTPLASIAEELHAITSGAKSVIVWLVRDAIQECREACGGHGYLKASGIGEMRNSNDLNCTSEGENHVIIQQTSNWLLKKWPSVLQNQRVKNPLRSIEFVNDAKNILNTKFSSSVMDIDCILNTFKWLTCYMLKTTYEKHQAILKQSSEFHAKNEIQVFHAKTLATVYVQHLMLSVMKEQIADTENTELKKVLSKLFILFGCWCLDKHMMKLYSGGYIINTNAPSLIQETILNVCGELKNEAVALIDAIAHPDFIVNSILGHSDGEVYKHLEAAVFQNPHAFGRPSWWTEILEHQNVFSKL</sequence>
<gene>
    <name evidence="16" type="ORF">RN001_010942</name>
</gene>
<keyword evidence="8" id="KW-0560">Oxidoreductase</keyword>
<dbReference type="InterPro" id="IPR046373">
    <property type="entry name" value="Acyl-CoA_Oxase/DH_mid-dom_sf"/>
</dbReference>
<evidence type="ECO:0000256" key="9">
    <source>
        <dbReference type="ARBA" id="ARBA00023098"/>
    </source>
</evidence>
<dbReference type="PANTHER" id="PTHR10909:SF390">
    <property type="entry name" value="PEROXISOMAL ACYL-COENZYME A OXIDASE 3"/>
    <property type="match status" value="1"/>
</dbReference>
<comment type="pathway">
    <text evidence="3">Lipid metabolism.</text>
</comment>
<dbReference type="Pfam" id="PF01756">
    <property type="entry name" value="ACOX"/>
    <property type="match status" value="1"/>
</dbReference>
<evidence type="ECO:0000256" key="3">
    <source>
        <dbReference type="ARBA" id="ARBA00005189"/>
    </source>
</evidence>
<feature type="domain" description="Acyl-CoA oxidase C-terminal" evidence="14">
    <location>
        <begin position="499"/>
        <end position="674"/>
    </location>
</feature>
<dbReference type="GO" id="GO:0005504">
    <property type="term" value="F:fatty acid binding"/>
    <property type="evidence" value="ECO:0007669"/>
    <property type="project" value="TreeGrafter"/>
</dbReference>
<evidence type="ECO:0000256" key="12">
    <source>
        <dbReference type="PIRSR" id="PIRSR000168-1"/>
    </source>
</evidence>
<reference evidence="17" key="1">
    <citation type="submission" date="2023-01" db="EMBL/GenBank/DDBJ databases">
        <title>Key to firefly adult light organ development and bioluminescence: homeobox transcription factors regulate luciferase expression and transportation to peroxisome.</title>
        <authorList>
            <person name="Fu X."/>
        </authorList>
    </citation>
    <scope>NUCLEOTIDE SEQUENCE [LARGE SCALE GENOMIC DNA]</scope>
</reference>
<evidence type="ECO:0000256" key="1">
    <source>
        <dbReference type="ARBA" id="ARBA00001974"/>
    </source>
</evidence>
<dbReference type="GO" id="GO:0005777">
    <property type="term" value="C:peroxisome"/>
    <property type="evidence" value="ECO:0007669"/>
    <property type="project" value="UniProtKB-SubCell"/>
</dbReference>
<comment type="cofactor">
    <cofactor evidence="1">
        <name>FAD</name>
        <dbReference type="ChEBI" id="CHEBI:57692"/>
    </cofactor>
</comment>
<evidence type="ECO:0000256" key="13">
    <source>
        <dbReference type="PIRSR" id="PIRSR000168-2"/>
    </source>
</evidence>
<dbReference type="InterPro" id="IPR012258">
    <property type="entry name" value="Acyl-CoA_oxidase"/>
</dbReference>
<feature type="binding site" evidence="13">
    <location>
        <position position="188"/>
    </location>
    <ligand>
        <name>FAD</name>
        <dbReference type="ChEBI" id="CHEBI:57692"/>
    </ligand>
</feature>
<dbReference type="Gene3D" id="2.40.110.10">
    <property type="entry name" value="Butyryl-CoA Dehydrogenase, subunit A, domain 2"/>
    <property type="match status" value="1"/>
</dbReference>
<dbReference type="InterPro" id="IPR009100">
    <property type="entry name" value="AcylCoA_DH/oxidase_NM_dom_sf"/>
</dbReference>
<accession>A0AAN7PAN9</accession>
<dbReference type="FunFam" id="1.20.140.10:FF:000010">
    <property type="entry name" value="Acyl-coenzyme A oxidase"/>
    <property type="match status" value="1"/>
</dbReference>
<evidence type="ECO:0000256" key="4">
    <source>
        <dbReference type="ARBA" id="ARBA00006288"/>
    </source>
</evidence>
<evidence type="ECO:0000259" key="14">
    <source>
        <dbReference type="Pfam" id="PF01756"/>
    </source>
</evidence>